<reference evidence="1 2" key="1">
    <citation type="submission" date="2019-09" db="EMBL/GenBank/DDBJ databases">
        <title>Genome sequence and assembly of Adhaeribacter sp.</title>
        <authorList>
            <person name="Chhetri G."/>
        </authorList>
    </citation>
    <scope>NUCLEOTIDE SEQUENCE [LARGE SCALE GENOMIC DNA]</scope>
    <source>
        <strain evidence="1 2">DK36</strain>
    </source>
</reference>
<dbReference type="AlphaFoldDB" id="A0A5M6CUV8"/>
<dbReference type="RefSeq" id="WP_150093505.1">
    <property type="nucleotide sequence ID" value="NZ_VWSF01000041.1"/>
</dbReference>
<evidence type="ECO:0000313" key="1">
    <source>
        <dbReference type="EMBL" id="KAA5538736.1"/>
    </source>
</evidence>
<name>A0A5M6CUV8_9BACT</name>
<sequence length="62" mass="6567">MVGSLFCEPPISLFLNQYKGRGCGVASRGSTLSKAEGLPRLATLQPLSLYWPFPAIAGLTIA</sequence>
<accession>A0A5M6CUV8</accession>
<proteinExistence type="predicted"/>
<gene>
    <name evidence="1" type="ORF">F0145_25680</name>
</gene>
<comment type="caution">
    <text evidence="1">The sequence shown here is derived from an EMBL/GenBank/DDBJ whole genome shotgun (WGS) entry which is preliminary data.</text>
</comment>
<keyword evidence="2" id="KW-1185">Reference proteome</keyword>
<organism evidence="1 2">
    <name type="scientific">Adhaeribacter rhizoryzae</name>
    <dbReference type="NCBI Taxonomy" id="2607907"/>
    <lineage>
        <taxon>Bacteria</taxon>
        <taxon>Pseudomonadati</taxon>
        <taxon>Bacteroidota</taxon>
        <taxon>Cytophagia</taxon>
        <taxon>Cytophagales</taxon>
        <taxon>Hymenobacteraceae</taxon>
        <taxon>Adhaeribacter</taxon>
    </lineage>
</organism>
<evidence type="ECO:0000313" key="2">
    <source>
        <dbReference type="Proteomes" id="UP000323426"/>
    </source>
</evidence>
<protein>
    <submittedName>
        <fullName evidence="1">Uncharacterized protein</fullName>
    </submittedName>
</protein>
<dbReference type="EMBL" id="VWSF01000041">
    <property type="protein sequence ID" value="KAA5538736.1"/>
    <property type="molecule type" value="Genomic_DNA"/>
</dbReference>
<dbReference type="Proteomes" id="UP000323426">
    <property type="component" value="Unassembled WGS sequence"/>
</dbReference>